<reference evidence="7 8" key="1">
    <citation type="journal article" date="2015" name="Stand. Genomic Sci.">
        <title>Complete genome sequence of and proposal of Thermofilum uzonense sp. nov. a novel hyperthermophilic crenarchaeon and emended description of the genus Thermofilum.</title>
        <authorList>
            <person name="Toshchakov S.V."/>
            <person name="Korzhenkov A.A."/>
            <person name="Samarov N.I."/>
            <person name="Mazunin I.O."/>
            <person name="Mozhey O.I."/>
            <person name="Shmyr I.S."/>
            <person name="Derbikova K.S."/>
            <person name="Taranov E.A."/>
            <person name="Dominova I.N."/>
            <person name="Bonch-Osmolovskaya E.A."/>
            <person name="Patrushev M.V."/>
            <person name="Podosokorskaya O.A."/>
            <person name="Kublanov I.V."/>
        </authorList>
    </citation>
    <scope>NUCLEOTIDE SEQUENCE [LARGE SCALE GENOMIC DNA]</scope>
    <source>
        <strain evidence="7 8">1807-2</strain>
    </source>
</reference>
<feature type="transmembrane region" description="Helical" evidence="6">
    <location>
        <begin position="149"/>
        <end position="168"/>
    </location>
</feature>
<evidence type="ECO:0000256" key="3">
    <source>
        <dbReference type="ARBA" id="ARBA00022692"/>
    </source>
</evidence>
<keyword evidence="2" id="KW-1003">Cell membrane</keyword>
<dbReference type="InterPro" id="IPR050367">
    <property type="entry name" value="APC_superfamily"/>
</dbReference>
<dbReference type="AlphaFoldDB" id="A0A0F7CKX2"/>
<evidence type="ECO:0000256" key="5">
    <source>
        <dbReference type="ARBA" id="ARBA00023136"/>
    </source>
</evidence>
<evidence type="ECO:0000256" key="1">
    <source>
        <dbReference type="ARBA" id="ARBA00004651"/>
    </source>
</evidence>
<keyword evidence="5 6" id="KW-0472">Membrane</keyword>
<dbReference type="InterPro" id="IPR002293">
    <property type="entry name" value="AA/rel_permease1"/>
</dbReference>
<evidence type="ECO:0000313" key="8">
    <source>
        <dbReference type="Proteomes" id="UP000067434"/>
    </source>
</evidence>
<dbReference type="HOGENOM" id="CLU_007946_15_12_2"/>
<dbReference type="Gene3D" id="1.20.1740.10">
    <property type="entry name" value="Amino acid/polyamine transporter I"/>
    <property type="match status" value="1"/>
</dbReference>
<feature type="transmembrane region" description="Helical" evidence="6">
    <location>
        <begin position="118"/>
        <end position="137"/>
    </location>
</feature>
<dbReference type="PANTHER" id="PTHR42770:SF7">
    <property type="entry name" value="MEMBRANE PROTEIN"/>
    <property type="match status" value="1"/>
</dbReference>
<comment type="subcellular location">
    <subcellularLocation>
        <location evidence="1">Cell membrane</location>
        <topology evidence="1">Multi-pass membrane protein</topology>
    </subcellularLocation>
</comment>
<dbReference type="PATRIC" id="fig|1550241.5.peg.568"/>
<dbReference type="KEGG" id="thf:MA03_02760"/>
<keyword evidence="8" id="KW-1185">Reference proteome</keyword>
<dbReference type="STRING" id="1550241.MA03_02760"/>
<dbReference type="EMBL" id="CP009961">
    <property type="protein sequence ID" value="AKG38406.1"/>
    <property type="molecule type" value="Genomic_DNA"/>
</dbReference>
<dbReference type="PIRSF" id="PIRSF006060">
    <property type="entry name" value="AA_transporter"/>
    <property type="match status" value="1"/>
</dbReference>
<feature type="transmembrane region" description="Helical" evidence="6">
    <location>
        <begin position="220"/>
        <end position="243"/>
    </location>
</feature>
<sequence>MCGSLRRELGFWDAVSVGLGAVIGAGIFVVVGLAAGVAGAGVVLAVVLAGFSAVFTGLSFAELGAALPRSGGVYEYGRSLLHPALGFLMGWSWVSGNIVLGATASLSFGYYLESAFPWFSHVAGAVLLIALVTLVNVVGVRVSASVNNVLVAGKVLVLLVFAALGVLSMDPGHFSGMTSASLSSLAAAAGLFYFAYIGFPRISTMAEEVVDPERNIPRAILVTLVLSMGLYVGVVVAAVGLVGSDALASSTAPIAVAAERLGIKGLVEAGALLATGSVVLTSAMGQSRVFYAMARNGEIPERLARVSERFGTPVNSILLSGVIMLVLVLTVDLSGLASFTSFSVLLTHVFTNLAALRLDRREVSVDYSLRGVPVHAFIGLALSLVLSLSLGTRTLVAGGVNVALALAWFYGYRLLRGRAHGLRV</sequence>
<dbReference type="Proteomes" id="UP000067434">
    <property type="component" value="Chromosome"/>
</dbReference>
<name>A0A0F7CKX2_9CREN</name>
<feature type="transmembrane region" description="Helical" evidence="6">
    <location>
        <begin position="41"/>
        <end position="63"/>
    </location>
</feature>
<organism evidence="7 8">
    <name type="scientific">Infirmifilum uzonense</name>
    <dbReference type="NCBI Taxonomy" id="1550241"/>
    <lineage>
        <taxon>Archaea</taxon>
        <taxon>Thermoproteota</taxon>
        <taxon>Thermoprotei</taxon>
        <taxon>Thermofilales</taxon>
        <taxon>Thermofilaceae</taxon>
        <taxon>Infirmifilum</taxon>
    </lineage>
</organism>
<accession>A0A0F7CKX2</accession>
<dbReference type="OrthoDB" id="43026at2157"/>
<feature type="transmembrane region" description="Helical" evidence="6">
    <location>
        <begin position="12"/>
        <end position="35"/>
    </location>
</feature>
<evidence type="ECO:0000256" key="2">
    <source>
        <dbReference type="ARBA" id="ARBA00022475"/>
    </source>
</evidence>
<feature type="transmembrane region" description="Helical" evidence="6">
    <location>
        <begin position="312"/>
        <end position="330"/>
    </location>
</feature>
<dbReference type="GO" id="GO:0005886">
    <property type="term" value="C:plasma membrane"/>
    <property type="evidence" value="ECO:0007669"/>
    <property type="project" value="UniProtKB-SubCell"/>
</dbReference>
<keyword evidence="3 6" id="KW-0812">Transmembrane</keyword>
<dbReference type="PANTHER" id="PTHR42770">
    <property type="entry name" value="AMINO ACID TRANSPORTER-RELATED"/>
    <property type="match status" value="1"/>
</dbReference>
<evidence type="ECO:0000256" key="6">
    <source>
        <dbReference type="SAM" id="Phobius"/>
    </source>
</evidence>
<feature type="transmembrane region" description="Helical" evidence="6">
    <location>
        <begin position="269"/>
        <end position="291"/>
    </location>
</feature>
<dbReference type="RefSeq" id="WP_052883809.1">
    <property type="nucleotide sequence ID" value="NZ_CP009961.1"/>
</dbReference>
<evidence type="ECO:0000256" key="4">
    <source>
        <dbReference type="ARBA" id="ARBA00022989"/>
    </source>
</evidence>
<evidence type="ECO:0008006" key="9">
    <source>
        <dbReference type="Google" id="ProtNLM"/>
    </source>
</evidence>
<evidence type="ECO:0000313" key="7">
    <source>
        <dbReference type="EMBL" id="AKG38406.1"/>
    </source>
</evidence>
<dbReference type="GeneID" id="25401117"/>
<feature type="transmembrane region" description="Helical" evidence="6">
    <location>
        <begin position="84"/>
        <end position="112"/>
    </location>
</feature>
<feature type="transmembrane region" description="Helical" evidence="6">
    <location>
        <begin position="395"/>
        <end position="415"/>
    </location>
</feature>
<dbReference type="GO" id="GO:0022857">
    <property type="term" value="F:transmembrane transporter activity"/>
    <property type="evidence" value="ECO:0007669"/>
    <property type="project" value="InterPro"/>
</dbReference>
<feature type="transmembrane region" description="Helical" evidence="6">
    <location>
        <begin position="367"/>
        <end position="389"/>
    </location>
</feature>
<feature type="transmembrane region" description="Helical" evidence="6">
    <location>
        <begin position="180"/>
        <end position="199"/>
    </location>
</feature>
<protein>
    <recommendedName>
        <fullName evidence="9">Amino acid permease</fullName>
    </recommendedName>
</protein>
<gene>
    <name evidence="7" type="ORF">MA03_02760</name>
</gene>
<dbReference type="Pfam" id="PF13520">
    <property type="entry name" value="AA_permease_2"/>
    <property type="match status" value="1"/>
</dbReference>
<proteinExistence type="predicted"/>
<keyword evidence="4 6" id="KW-1133">Transmembrane helix</keyword>
<feature type="transmembrane region" description="Helical" evidence="6">
    <location>
        <begin position="336"/>
        <end position="355"/>
    </location>
</feature>